<dbReference type="Proteomes" id="UP000269221">
    <property type="component" value="Unassembled WGS sequence"/>
</dbReference>
<evidence type="ECO:0000313" key="2">
    <source>
        <dbReference type="EMBL" id="RMB96686.1"/>
    </source>
</evidence>
<reference evidence="2 3" key="1">
    <citation type="submission" date="2018-07" db="EMBL/GenBank/DDBJ databases">
        <title>A high quality draft genome assembly of the barn swallow (H. rustica rustica).</title>
        <authorList>
            <person name="Formenti G."/>
            <person name="Chiara M."/>
            <person name="Poveda L."/>
            <person name="Francoijs K.-J."/>
            <person name="Bonisoli-Alquati A."/>
            <person name="Canova L."/>
            <person name="Gianfranceschi L."/>
            <person name="Horner D.S."/>
            <person name="Saino N."/>
        </authorList>
    </citation>
    <scope>NUCLEOTIDE SEQUENCE [LARGE SCALE GENOMIC DNA]</scope>
    <source>
        <strain evidence="2">Chelidonia</strain>
        <tissue evidence="2">Blood</tissue>
    </source>
</reference>
<dbReference type="EMBL" id="QRBI01000172">
    <property type="protein sequence ID" value="RMB96686.1"/>
    <property type="molecule type" value="Genomic_DNA"/>
</dbReference>
<evidence type="ECO:0000256" key="1">
    <source>
        <dbReference type="SAM" id="MobiDB-lite"/>
    </source>
</evidence>
<name>A0A3M0JPD7_HIRRU</name>
<gene>
    <name evidence="2" type="ORF">DUI87_26751</name>
</gene>
<proteinExistence type="predicted"/>
<organism evidence="2 3">
    <name type="scientific">Hirundo rustica rustica</name>
    <dbReference type="NCBI Taxonomy" id="333673"/>
    <lineage>
        <taxon>Eukaryota</taxon>
        <taxon>Metazoa</taxon>
        <taxon>Chordata</taxon>
        <taxon>Craniata</taxon>
        <taxon>Vertebrata</taxon>
        <taxon>Euteleostomi</taxon>
        <taxon>Archelosauria</taxon>
        <taxon>Archosauria</taxon>
        <taxon>Dinosauria</taxon>
        <taxon>Saurischia</taxon>
        <taxon>Theropoda</taxon>
        <taxon>Coelurosauria</taxon>
        <taxon>Aves</taxon>
        <taxon>Neognathae</taxon>
        <taxon>Neoaves</taxon>
        <taxon>Telluraves</taxon>
        <taxon>Australaves</taxon>
        <taxon>Passeriformes</taxon>
        <taxon>Sylvioidea</taxon>
        <taxon>Hirundinidae</taxon>
        <taxon>Hirundo</taxon>
    </lineage>
</organism>
<sequence length="269" mass="31018">MEPSMRGEERRGEERRGEERRGEERRGEERRGEERRGERRGGEERRGEERRGEERRGEERRGEERRGEERRGEEREERRGEERRGEERRGEERRGEGSSGCNPNMPIDSTYLLLTEHYMLNTADHCGGFIGGTQPFVHALPRTVTSGFMTSQSFTLTHYSILSQAFADCITLAEAQEGFKPHERPQSCAPCLNDNLNFTRGQEERKEDGSDEPLTTGRGEERTFGIFRMKAELNFTCPGGSIWSEGQKLYQALKNRKNKSNPGDVNKKT</sequence>
<keyword evidence="3" id="KW-1185">Reference proteome</keyword>
<feature type="region of interest" description="Disordered" evidence="1">
    <location>
        <begin position="199"/>
        <end position="220"/>
    </location>
</feature>
<evidence type="ECO:0000313" key="3">
    <source>
        <dbReference type="Proteomes" id="UP000269221"/>
    </source>
</evidence>
<dbReference type="AlphaFoldDB" id="A0A3M0JPD7"/>
<feature type="compositionally biased region" description="Basic and acidic residues" evidence="1">
    <location>
        <begin position="1"/>
        <end position="96"/>
    </location>
</feature>
<protein>
    <submittedName>
        <fullName evidence="2">Uncharacterized protein</fullName>
    </submittedName>
</protein>
<feature type="region of interest" description="Disordered" evidence="1">
    <location>
        <begin position="1"/>
        <end position="106"/>
    </location>
</feature>
<comment type="caution">
    <text evidence="2">The sequence shown here is derived from an EMBL/GenBank/DDBJ whole genome shotgun (WGS) entry which is preliminary data.</text>
</comment>
<accession>A0A3M0JPD7</accession>